<comment type="similarity">
    <text evidence="1 2">Belongs to the small heat shock protein (HSP20) family.</text>
</comment>
<evidence type="ECO:0000256" key="1">
    <source>
        <dbReference type="PROSITE-ProRule" id="PRU00285"/>
    </source>
</evidence>
<dbReference type="Gene3D" id="2.60.40.790">
    <property type="match status" value="1"/>
</dbReference>
<protein>
    <submittedName>
        <fullName evidence="4">Heat-shock protein Hsp20</fullName>
    </submittedName>
</protein>
<evidence type="ECO:0000259" key="3">
    <source>
        <dbReference type="PROSITE" id="PS01031"/>
    </source>
</evidence>
<keyword evidence="5" id="KW-1185">Reference proteome</keyword>
<evidence type="ECO:0000313" key="4">
    <source>
        <dbReference type="EMBL" id="PRD51978.1"/>
    </source>
</evidence>
<feature type="domain" description="SHSP" evidence="3">
    <location>
        <begin position="55"/>
        <end position="165"/>
    </location>
</feature>
<dbReference type="PANTHER" id="PTHR11527">
    <property type="entry name" value="HEAT-SHOCK PROTEIN 20 FAMILY MEMBER"/>
    <property type="match status" value="1"/>
</dbReference>
<dbReference type="InterPro" id="IPR008978">
    <property type="entry name" value="HSP20-like_chaperone"/>
</dbReference>
<comment type="caution">
    <text evidence="4">The sequence shown here is derived from an EMBL/GenBank/DDBJ whole genome shotgun (WGS) entry which is preliminary data.</text>
</comment>
<dbReference type="CDD" id="cd06464">
    <property type="entry name" value="ACD_sHsps-like"/>
    <property type="match status" value="1"/>
</dbReference>
<accession>A0A2S9JGD3</accession>
<name>A0A2S9JGD3_9SPHI</name>
<dbReference type="EMBL" id="PVBS01000004">
    <property type="protein sequence ID" value="PRD51978.1"/>
    <property type="molecule type" value="Genomic_DNA"/>
</dbReference>
<dbReference type="AlphaFoldDB" id="A0A2S9JGD3"/>
<dbReference type="SUPFAM" id="SSF49764">
    <property type="entry name" value="HSP20-like chaperones"/>
    <property type="match status" value="1"/>
</dbReference>
<evidence type="ECO:0000256" key="2">
    <source>
        <dbReference type="RuleBase" id="RU003616"/>
    </source>
</evidence>
<reference evidence="4 5" key="1">
    <citation type="submission" date="2018-02" db="EMBL/GenBank/DDBJ databases">
        <title>The draft genome of Sphingobacterium gobiense H7.</title>
        <authorList>
            <person name="Li L."/>
            <person name="Liu L."/>
            <person name="Zhang X."/>
            <person name="Wang T."/>
            <person name="Liang L."/>
        </authorList>
    </citation>
    <scope>NUCLEOTIDE SEQUENCE [LARGE SCALE GENOMIC DNA]</scope>
    <source>
        <strain evidence="4 5">ACCC 05757</strain>
    </source>
</reference>
<organism evidence="4 5">
    <name type="scientific">Sphingobacterium gobiense</name>
    <dbReference type="NCBI Taxonomy" id="1382456"/>
    <lineage>
        <taxon>Bacteria</taxon>
        <taxon>Pseudomonadati</taxon>
        <taxon>Bacteroidota</taxon>
        <taxon>Sphingobacteriia</taxon>
        <taxon>Sphingobacteriales</taxon>
        <taxon>Sphingobacteriaceae</taxon>
        <taxon>Sphingobacterium</taxon>
    </lineage>
</organism>
<dbReference type="InterPro" id="IPR002068">
    <property type="entry name" value="A-crystallin/Hsp20_dom"/>
</dbReference>
<dbReference type="Pfam" id="PF00011">
    <property type="entry name" value="HSP20"/>
    <property type="match status" value="1"/>
</dbReference>
<evidence type="ECO:0000313" key="5">
    <source>
        <dbReference type="Proteomes" id="UP000238642"/>
    </source>
</evidence>
<gene>
    <name evidence="4" type="ORF">C5749_16910</name>
</gene>
<sequence>MFLSINVLKEKKMFRKDAYNSVNQGLGRDCRGDFRRKFEKLQHHLFNDSPPFASKGDQKTYIPVNIAENDEFYQIQVFAAGRKKDQFQVNITEQVLTITCKEAEIEPGLKYVYQEQHVGAFKRAFRLQDDLLIENVHASYEEGILTIILKKDPDKMPAGQEVLVS</sequence>
<dbReference type="InterPro" id="IPR031107">
    <property type="entry name" value="Small_HSP"/>
</dbReference>
<dbReference type="PROSITE" id="PS01031">
    <property type="entry name" value="SHSP"/>
    <property type="match status" value="1"/>
</dbReference>
<dbReference type="Proteomes" id="UP000238642">
    <property type="component" value="Unassembled WGS sequence"/>
</dbReference>
<proteinExistence type="inferred from homology"/>